<feature type="transmembrane region" description="Helical" evidence="6">
    <location>
        <begin position="276"/>
        <end position="301"/>
    </location>
</feature>
<evidence type="ECO:0000256" key="3">
    <source>
        <dbReference type="ARBA" id="ARBA00022692"/>
    </source>
</evidence>
<comment type="subcellular location">
    <subcellularLocation>
        <location evidence="1">Cell membrane</location>
        <topology evidence="1">Multi-pass membrane protein</topology>
    </subcellularLocation>
</comment>
<dbReference type="InterPro" id="IPR035445">
    <property type="entry name" value="GYF-like_dom_sf"/>
</dbReference>
<sequence length="306" mass="32996">MSEWYYADAAQQRHGPMPAGELQQRFQRGELGLTTLVWRDGLSEWRALAEFVDELDLARTPGADPAVTAPVPPAPALPAAWAAPAADSEAYSPYTAPSTVPSEAPRPVASGEVVQAGFWKRTAAYLIDGVLVGVVSQVIQFAAMLGFLGFGGRRPDPSTIGGILMLVLLYMMPLAMSALYFGLFHASTKQATLGKMAVGIKVVRSDGSRISVGRGIGRYFGFLLSSLTIFIGFLMAAFTERKQALHDMLCDTLVVDKWAYTDHPEWQQRKLGTVTVVILSLFGVLMVVVLLAVLLLIGVAASGNWH</sequence>
<dbReference type="Pfam" id="PF06271">
    <property type="entry name" value="RDD"/>
    <property type="match status" value="1"/>
</dbReference>
<feature type="transmembrane region" description="Helical" evidence="6">
    <location>
        <begin position="219"/>
        <end position="238"/>
    </location>
</feature>
<evidence type="ECO:0000256" key="5">
    <source>
        <dbReference type="ARBA" id="ARBA00023136"/>
    </source>
</evidence>
<dbReference type="RefSeq" id="WP_128419968.1">
    <property type="nucleotide sequence ID" value="NZ_CP049017.1"/>
</dbReference>
<keyword evidence="10" id="KW-1185">Reference proteome</keyword>
<dbReference type="InterPro" id="IPR025640">
    <property type="entry name" value="GYF_2"/>
</dbReference>
<feature type="domain" description="GYF" evidence="8">
    <location>
        <begin position="4"/>
        <end position="50"/>
    </location>
</feature>
<feature type="transmembrane region" description="Helical" evidence="6">
    <location>
        <begin position="160"/>
        <end position="183"/>
    </location>
</feature>
<evidence type="ECO:0000256" key="1">
    <source>
        <dbReference type="ARBA" id="ARBA00004651"/>
    </source>
</evidence>
<dbReference type="PANTHER" id="PTHR36115">
    <property type="entry name" value="PROLINE-RICH ANTIGEN HOMOLOG-RELATED"/>
    <property type="match status" value="1"/>
</dbReference>
<evidence type="ECO:0000259" key="7">
    <source>
        <dbReference type="Pfam" id="PF06271"/>
    </source>
</evidence>
<dbReference type="EMBL" id="MIGX01000029">
    <property type="protein sequence ID" value="PPT91325.1"/>
    <property type="molecule type" value="Genomic_DNA"/>
</dbReference>
<comment type="caution">
    <text evidence="9">The sequence shown here is derived from an EMBL/GenBank/DDBJ whole genome shotgun (WGS) entry which is preliminary data.</text>
</comment>
<dbReference type="AlphaFoldDB" id="A0A2S6ZGD1"/>
<proteinExistence type="predicted"/>
<organism evidence="9 10">
    <name type="scientific">Xanthomonas theicola</name>
    <dbReference type="NCBI Taxonomy" id="56464"/>
    <lineage>
        <taxon>Bacteria</taxon>
        <taxon>Pseudomonadati</taxon>
        <taxon>Pseudomonadota</taxon>
        <taxon>Gammaproteobacteria</taxon>
        <taxon>Lysobacterales</taxon>
        <taxon>Lysobacteraceae</taxon>
        <taxon>Xanthomonas</taxon>
    </lineage>
</organism>
<name>A0A2S6ZGD1_9XANT</name>
<dbReference type="InterPro" id="IPR010432">
    <property type="entry name" value="RDD"/>
</dbReference>
<gene>
    <name evidence="9" type="ORF">XthCFBP4691_08210</name>
</gene>
<evidence type="ECO:0000256" key="6">
    <source>
        <dbReference type="SAM" id="Phobius"/>
    </source>
</evidence>
<feature type="transmembrane region" description="Helical" evidence="6">
    <location>
        <begin position="125"/>
        <end position="148"/>
    </location>
</feature>
<dbReference type="GO" id="GO:0005886">
    <property type="term" value="C:plasma membrane"/>
    <property type="evidence" value="ECO:0007669"/>
    <property type="project" value="UniProtKB-SubCell"/>
</dbReference>
<accession>A0A2S6ZGD1</accession>
<feature type="domain" description="RDD" evidence="7">
    <location>
        <begin position="116"/>
        <end position="250"/>
    </location>
</feature>
<evidence type="ECO:0000256" key="4">
    <source>
        <dbReference type="ARBA" id="ARBA00022989"/>
    </source>
</evidence>
<keyword evidence="4 6" id="KW-1133">Transmembrane helix</keyword>
<keyword evidence="2" id="KW-1003">Cell membrane</keyword>
<evidence type="ECO:0000256" key="2">
    <source>
        <dbReference type="ARBA" id="ARBA00022475"/>
    </source>
</evidence>
<dbReference type="SUPFAM" id="SSF55277">
    <property type="entry name" value="GYF domain"/>
    <property type="match status" value="1"/>
</dbReference>
<dbReference type="Proteomes" id="UP000239898">
    <property type="component" value="Unassembled WGS sequence"/>
</dbReference>
<reference evidence="9 10" key="1">
    <citation type="submission" date="2016-08" db="EMBL/GenBank/DDBJ databases">
        <title>Evolution of the type three secretion system and type three effector repertoires in Xanthomonas.</title>
        <authorList>
            <person name="Merda D."/>
            <person name="Briand M."/>
            <person name="Bosis E."/>
            <person name="Rousseau C."/>
            <person name="Portier P."/>
            <person name="Jacques M.-A."/>
            <person name="Fischer-Le Saux M."/>
        </authorList>
    </citation>
    <scope>NUCLEOTIDE SEQUENCE [LARGE SCALE GENOMIC DNA]</scope>
    <source>
        <strain evidence="9 10">CFBP 4691</strain>
    </source>
</reference>
<keyword evidence="3 6" id="KW-0812">Transmembrane</keyword>
<evidence type="ECO:0000259" key="8">
    <source>
        <dbReference type="Pfam" id="PF14237"/>
    </source>
</evidence>
<protein>
    <submittedName>
        <fullName evidence="9">Transporter</fullName>
    </submittedName>
</protein>
<dbReference type="InterPro" id="IPR051791">
    <property type="entry name" value="Pra-immunoreactive"/>
</dbReference>
<evidence type="ECO:0000313" key="10">
    <source>
        <dbReference type="Proteomes" id="UP000239898"/>
    </source>
</evidence>
<dbReference type="Pfam" id="PF14237">
    <property type="entry name" value="GYF_2"/>
    <property type="match status" value="1"/>
</dbReference>
<dbReference type="OrthoDB" id="9793824at2"/>
<evidence type="ECO:0000313" key="9">
    <source>
        <dbReference type="EMBL" id="PPT91325.1"/>
    </source>
</evidence>
<keyword evidence="5 6" id="KW-0472">Membrane</keyword>